<dbReference type="InterPro" id="IPR051159">
    <property type="entry name" value="Hexapeptide_acetyltransf"/>
</dbReference>
<dbReference type="SUPFAM" id="SSF51161">
    <property type="entry name" value="Trimeric LpxA-like enzymes"/>
    <property type="match status" value="1"/>
</dbReference>
<dbReference type="PANTHER" id="PTHR23416:SF23">
    <property type="entry name" value="ACETYLTRANSFERASE C18B11.09C-RELATED"/>
    <property type="match status" value="1"/>
</dbReference>
<keyword evidence="3" id="KW-0012">Acyltransferase</keyword>
<keyword evidence="2" id="KW-0808">Transferase</keyword>
<protein>
    <submittedName>
        <fullName evidence="3">Acyltransferase</fullName>
    </submittedName>
</protein>
<evidence type="ECO:0000313" key="3">
    <source>
        <dbReference type="EMBL" id="XBH18252.1"/>
    </source>
</evidence>
<organism evidence="3">
    <name type="scientific">Telmatobacter sp. DSM 110680</name>
    <dbReference type="NCBI Taxonomy" id="3036704"/>
    <lineage>
        <taxon>Bacteria</taxon>
        <taxon>Pseudomonadati</taxon>
        <taxon>Acidobacteriota</taxon>
        <taxon>Terriglobia</taxon>
        <taxon>Terriglobales</taxon>
        <taxon>Acidobacteriaceae</taxon>
        <taxon>Telmatobacter</taxon>
    </lineage>
</organism>
<dbReference type="PANTHER" id="PTHR23416">
    <property type="entry name" value="SIALIC ACID SYNTHASE-RELATED"/>
    <property type="match status" value="1"/>
</dbReference>
<dbReference type="AlphaFoldDB" id="A0AAU7DLU2"/>
<dbReference type="GO" id="GO:0005829">
    <property type="term" value="C:cytosol"/>
    <property type="evidence" value="ECO:0007669"/>
    <property type="project" value="TreeGrafter"/>
</dbReference>
<accession>A0AAU7DLU2</accession>
<reference evidence="3" key="1">
    <citation type="submission" date="2023-03" db="EMBL/GenBank/DDBJ databases">
        <title>Edaphobacter sp.</title>
        <authorList>
            <person name="Huber K.J."/>
            <person name="Papendorf J."/>
            <person name="Pilke C."/>
            <person name="Bunk B."/>
            <person name="Sproeer C."/>
            <person name="Pester M."/>
        </authorList>
    </citation>
    <scope>NUCLEOTIDE SEQUENCE</scope>
    <source>
        <strain evidence="3">DSM 110680</strain>
    </source>
</reference>
<comment type="similarity">
    <text evidence="1">Belongs to the transferase hexapeptide repeat family.</text>
</comment>
<name>A0AAU7DLU2_9BACT</name>
<sequence length="247" mass="27606">MATNPKPQPVASNQPHPTPEAEEVYRRWIRFLDEEFYRHRSPERRAEIVRDQLYQLYLGRPHGGKPNVTLSSELPGNVLGMSLDPENVTLEAEYFSGIDEAEFAIRKPLLWFWKMFDRSPIGLNLWLGMRFRCMLGRHIFDHMGSGVKIHQGVDLTYGYKLSVGDGAVIHQGVLLHDRGGITIGKNAVIGSFVRIFSHSYGNEGNDDVRLQPTKIGDGALIGSHEIIMGGANIGAGQVVGHYPAYKV</sequence>
<dbReference type="GO" id="GO:0008374">
    <property type="term" value="F:O-acyltransferase activity"/>
    <property type="evidence" value="ECO:0007669"/>
    <property type="project" value="TreeGrafter"/>
</dbReference>
<gene>
    <name evidence="3" type="ORF">P8935_02715</name>
</gene>
<dbReference type="Gene3D" id="2.160.10.10">
    <property type="entry name" value="Hexapeptide repeat proteins"/>
    <property type="match status" value="1"/>
</dbReference>
<evidence type="ECO:0000256" key="1">
    <source>
        <dbReference type="ARBA" id="ARBA00007274"/>
    </source>
</evidence>
<proteinExistence type="inferred from homology"/>
<dbReference type="RefSeq" id="WP_348263475.1">
    <property type="nucleotide sequence ID" value="NZ_CP121196.1"/>
</dbReference>
<dbReference type="InterPro" id="IPR011004">
    <property type="entry name" value="Trimer_LpxA-like_sf"/>
</dbReference>
<dbReference type="EMBL" id="CP121196">
    <property type="protein sequence ID" value="XBH18252.1"/>
    <property type="molecule type" value="Genomic_DNA"/>
</dbReference>
<evidence type="ECO:0000256" key="2">
    <source>
        <dbReference type="ARBA" id="ARBA00022679"/>
    </source>
</evidence>